<feature type="compositionally biased region" description="Basic and acidic residues" evidence="1">
    <location>
        <begin position="97"/>
        <end position="113"/>
    </location>
</feature>
<comment type="caution">
    <text evidence="3">The sequence shown here is derived from an EMBL/GenBank/DDBJ whole genome shotgun (WGS) entry which is preliminary data.</text>
</comment>
<evidence type="ECO:0000256" key="2">
    <source>
        <dbReference type="SAM" id="Phobius"/>
    </source>
</evidence>
<dbReference type="EMBL" id="VOIH02000012">
    <property type="protein sequence ID" value="KAF3431357.1"/>
    <property type="molecule type" value="Genomic_DNA"/>
</dbReference>
<name>A0A8K0DHZ3_9ROSA</name>
<keyword evidence="2" id="KW-1133">Transmembrane helix</keyword>
<proteinExistence type="predicted"/>
<keyword evidence="4" id="KW-1185">Reference proteome</keyword>
<feature type="region of interest" description="Disordered" evidence="1">
    <location>
        <begin position="55"/>
        <end position="113"/>
    </location>
</feature>
<protein>
    <submittedName>
        <fullName evidence="3">Uncharacterized protein</fullName>
    </submittedName>
</protein>
<dbReference type="OrthoDB" id="1916329at2759"/>
<keyword evidence="2" id="KW-0812">Transmembrane</keyword>
<dbReference type="AlphaFoldDB" id="A0A8K0DHZ3"/>
<sequence length="132" mass="14334">MPPAMKHKKKKSTLCEKSMLLVANIINMSAIPLARISAFGASTVYKLPAAKKRGIRASTGAEVTSTTTALLAPQRPRRQRTTSSSEPEEISGSRSVPHKDGPSHKDIDARASDFIRRIRENNLNASNPAQTI</sequence>
<evidence type="ECO:0000256" key="1">
    <source>
        <dbReference type="SAM" id="MobiDB-lite"/>
    </source>
</evidence>
<keyword evidence="2" id="KW-0472">Membrane</keyword>
<accession>A0A8K0DHZ3</accession>
<evidence type="ECO:0000313" key="4">
    <source>
        <dbReference type="Proteomes" id="UP000796880"/>
    </source>
</evidence>
<evidence type="ECO:0000313" key="3">
    <source>
        <dbReference type="EMBL" id="KAF3431357.1"/>
    </source>
</evidence>
<organism evidence="3 4">
    <name type="scientific">Rhamnella rubrinervis</name>
    <dbReference type="NCBI Taxonomy" id="2594499"/>
    <lineage>
        <taxon>Eukaryota</taxon>
        <taxon>Viridiplantae</taxon>
        <taxon>Streptophyta</taxon>
        <taxon>Embryophyta</taxon>
        <taxon>Tracheophyta</taxon>
        <taxon>Spermatophyta</taxon>
        <taxon>Magnoliopsida</taxon>
        <taxon>eudicotyledons</taxon>
        <taxon>Gunneridae</taxon>
        <taxon>Pentapetalae</taxon>
        <taxon>rosids</taxon>
        <taxon>fabids</taxon>
        <taxon>Rosales</taxon>
        <taxon>Rhamnaceae</taxon>
        <taxon>rhamnoid group</taxon>
        <taxon>Rhamneae</taxon>
        <taxon>Rhamnella</taxon>
    </lineage>
</organism>
<dbReference type="Proteomes" id="UP000796880">
    <property type="component" value="Unassembled WGS sequence"/>
</dbReference>
<reference evidence="3" key="1">
    <citation type="submission" date="2020-03" db="EMBL/GenBank/DDBJ databases">
        <title>A high-quality chromosome-level genome assembly of a woody plant with both climbing and erect habits, Rhamnella rubrinervis.</title>
        <authorList>
            <person name="Lu Z."/>
            <person name="Yang Y."/>
            <person name="Zhu X."/>
            <person name="Sun Y."/>
        </authorList>
    </citation>
    <scope>NUCLEOTIDE SEQUENCE</scope>
    <source>
        <strain evidence="3">BYM</strain>
        <tissue evidence="3">Leaf</tissue>
    </source>
</reference>
<gene>
    <name evidence="3" type="ORF">FNV43_RR26088</name>
</gene>
<feature type="transmembrane region" description="Helical" evidence="2">
    <location>
        <begin position="21"/>
        <end position="45"/>
    </location>
</feature>